<dbReference type="EMBL" id="JBHUHD010000001">
    <property type="protein sequence ID" value="MFD2140233.1"/>
    <property type="molecule type" value="Genomic_DNA"/>
</dbReference>
<accession>A0ABW4YVP8</accession>
<dbReference type="RefSeq" id="WP_213353103.1">
    <property type="nucleotide sequence ID" value="NZ_JAHBGB010000033.1"/>
</dbReference>
<evidence type="ECO:0008006" key="3">
    <source>
        <dbReference type="Google" id="ProtNLM"/>
    </source>
</evidence>
<protein>
    <recommendedName>
        <fullName evidence="3">DUF3775 domain-containing protein</fullName>
    </recommendedName>
</protein>
<comment type="caution">
    <text evidence="1">The sequence shown here is derived from an EMBL/GenBank/DDBJ whole genome shotgun (WGS) entry which is preliminary data.</text>
</comment>
<dbReference type="Proteomes" id="UP001597299">
    <property type="component" value="Unassembled WGS sequence"/>
</dbReference>
<keyword evidence="2" id="KW-1185">Reference proteome</keyword>
<name>A0ABW4YVP8_9HYPH</name>
<reference evidence="2" key="1">
    <citation type="journal article" date="2019" name="Int. J. Syst. Evol. Microbiol.">
        <title>The Global Catalogue of Microorganisms (GCM) 10K type strain sequencing project: providing services to taxonomists for standard genome sequencing and annotation.</title>
        <authorList>
            <consortium name="The Broad Institute Genomics Platform"/>
            <consortium name="The Broad Institute Genome Sequencing Center for Infectious Disease"/>
            <person name="Wu L."/>
            <person name="Ma J."/>
        </authorList>
    </citation>
    <scope>NUCLEOTIDE SEQUENCE [LARGE SCALE GENOMIC DNA]</scope>
    <source>
        <strain evidence="2">CCM 7435</strain>
    </source>
</reference>
<evidence type="ECO:0000313" key="2">
    <source>
        <dbReference type="Proteomes" id="UP001597299"/>
    </source>
</evidence>
<organism evidence="1 2">
    <name type="scientific">Ancylobacter oerskovii</name>
    <dbReference type="NCBI Taxonomy" id="459519"/>
    <lineage>
        <taxon>Bacteria</taxon>
        <taxon>Pseudomonadati</taxon>
        <taxon>Pseudomonadota</taxon>
        <taxon>Alphaproteobacteria</taxon>
        <taxon>Hyphomicrobiales</taxon>
        <taxon>Xanthobacteraceae</taxon>
        <taxon>Ancylobacter</taxon>
    </lineage>
</organism>
<gene>
    <name evidence="1" type="ORF">ACFSNC_07490</name>
</gene>
<proteinExistence type="predicted"/>
<evidence type="ECO:0000313" key="1">
    <source>
        <dbReference type="EMBL" id="MFD2140233.1"/>
    </source>
</evidence>
<sequence length="106" mass="11287">MTILSASEVALDLLASAERAARYDGHGGTADSLDPQILALVSAPVKGFDDIKALAWIAHCQMQLASDETADIGVRQRALYLSRNALFRVADELGVLHGPPFPGKTQ</sequence>